<evidence type="ECO:0000313" key="3">
    <source>
        <dbReference type="Proteomes" id="UP000217895"/>
    </source>
</evidence>
<keyword evidence="2" id="KW-0614">Plasmid</keyword>
<dbReference type="InterPro" id="IPR008585">
    <property type="entry name" value="Gamma_PGA_hydro"/>
</dbReference>
<keyword evidence="3" id="KW-1185">Reference proteome</keyword>
<evidence type="ECO:0000313" key="2">
    <source>
        <dbReference type="EMBL" id="BAY59540.1"/>
    </source>
</evidence>
<dbReference type="Pfam" id="PF05908">
    <property type="entry name" value="Gamma_PGA_hydro"/>
    <property type="match status" value="1"/>
</dbReference>
<accession>A0A1Z4JS53</accession>
<evidence type="ECO:0008006" key="4">
    <source>
        <dbReference type="Google" id="ProtNLM"/>
    </source>
</evidence>
<keyword evidence="1" id="KW-0812">Transmembrane</keyword>
<dbReference type="InterPro" id="IPR038128">
    <property type="entry name" value="Gamma_PGA_hydro_sf"/>
</dbReference>
<dbReference type="Proteomes" id="UP000217895">
    <property type="component" value="Plasmid Plasmid2 dna"/>
</dbReference>
<geneLocation type="plasmid" evidence="2">
    <name>plasmid2</name>
</geneLocation>
<sequence length="263" mass="28892">MSTIYSTQTVAQRFFAIALVALGLTLVEFVFKGNSAWGADHFDCFDAARCGSRSLSSSAVCLRNRDYTITSTPRNSQVVVLSIHGGAIEPMTSTITQMLTQQYGWSRYDFNAHGTAQCLGQRSNFETLHITAAQFDDPDAIALVNRHLKAISIHGAGDLLRETICVGGRDQAQIQAFIKFIQHHQDKSPYLIQPINAPKSDDKACTALRGIDLLNIVNRNAHRAGLQLELSRSMRQDLVKQTAEAQALRQVVYGAINAAISIQ</sequence>
<proteinExistence type="predicted"/>
<reference evidence="2 3" key="1">
    <citation type="submission" date="2017-06" db="EMBL/GenBank/DDBJ databases">
        <title>Genome sequencing of cyanobaciteial culture collection at National Institute for Environmental Studies (NIES).</title>
        <authorList>
            <person name="Hirose Y."/>
            <person name="Shimura Y."/>
            <person name="Fujisawa T."/>
            <person name="Nakamura Y."/>
            <person name="Kawachi M."/>
        </authorList>
    </citation>
    <scope>NUCLEOTIDE SEQUENCE [LARGE SCALE GENOMIC DNA]</scope>
    <source>
        <strain evidence="2 3">NIES-2135</strain>
        <plasmid evidence="3">Plasmid Plasmid2 dna</plasmid>
    </source>
</reference>
<name>A0A1Z4JS53_LEPBY</name>
<dbReference type="EMBL" id="AP018205">
    <property type="protein sequence ID" value="BAY59540.1"/>
    <property type="molecule type" value="Genomic_DNA"/>
</dbReference>
<evidence type="ECO:0000256" key="1">
    <source>
        <dbReference type="SAM" id="Phobius"/>
    </source>
</evidence>
<dbReference type="Gene3D" id="3.40.630.100">
    <property type="entry name" value="Poly-gamma-glutamate hydrolase, zinc-binding motif"/>
    <property type="match status" value="1"/>
</dbReference>
<feature type="transmembrane region" description="Helical" evidence="1">
    <location>
        <begin position="12"/>
        <end position="31"/>
    </location>
</feature>
<keyword evidence="1" id="KW-0472">Membrane</keyword>
<keyword evidence="1" id="KW-1133">Transmembrane helix</keyword>
<dbReference type="AlphaFoldDB" id="A0A1Z4JS53"/>
<gene>
    <name evidence="2" type="ORF">NIES2135_64170</name>
</gene>
<protein>
    <recommendedName>
        <fullName evidence="4">Phage-related replication protein</fullName>
    </recommendedName>
</protein>
<organism evidence="2 3">
    <name type="scientific">Leptolyngbya boryana NIES-2135</name>
    <dbReference type="NCBI Taxonomy" id="1973484"/>
    <lineage>
        <taxon>Bacteria</taxon>
        <taxon>Bacillati</taxon>
        <taxon>Cyanobacteriota</taxon>
        <taxon>Cyanophyceae</taxon>
        <taxon>Leptolyngbyales</taxon>
        <taxon>Leptolyngbyaceae</taxon>
        <taxon>Leptolyngbya group</taxon>
        <taxon>Leptolyngbya</taxon>
    </lineage>
</organism>